<dbReference type="EMBL" id="PSQE01000001">
    <property type="protein sequence ID" value="RHN78008.1"/>
    <property type="molecule type" value="Genomic_DNA"/>
</dbReference>
<dbReference type="Pfam" id="PF23598">
    <property type="entry name" value="LRR_14"/>
    <property type="match status" value="1"/>
</dbReference>
<feature type="domain" description="Disease resistance R13L4/SHOC-2-like LRR" evidence="2">
    <location>
        <begin position="1"/>
        <end position="145"/>
    </location>
</feature>
<evidence type="ECO:0000256" key="1">
    <source>
        <dbReference type="ARBA" id="ARBA00022737"/>
    </source>
</evidence>
<dbReference type="Gene3D" id="3.80.10.10">
    <property type="entry name" value="Ribonuclease Inhibitor"/>
    <property type="match status" value="1"/>
</dbReference>
<dbReference type="InterPro" id="IPR055414">
    <property type="entry name" value="LRR_R13L4/SHOC2-like"/>
</dbReference>
<proteinExistence type="predicted"/>
<gene>
    <name evidence="3" type="ORF">MtrunA17_Chr1g0160871</name>
</gene>
<dbReference type="AlphaFoldDB" id="A0A396JP09"/>
<dbReference type="Gramene" id="rna1522">
    <property type="protein sequence ID" value="RHN78008.1"/>
    <property type="gene ID" value="gene1522"/>
</dbReference>
<accession>A0A396JP09</accession>
<name>A0A396JP09_MEDTR</name>
<evidence type="ECO:0000259" key="2">
    <source>
        <dbReference type="Pfam" id="PF23598"/>
    </source>
</evidence>
<organism evidence="3">
    <name type="scientific">Medicago truncatula</name>
    <name type="common">Barrel medic</name>
    <name type="synonym">Medicago tribuloides</name>
    <dbReference type="NCBI Taxonomy" id="3880"/>
    <lineage>
        <taxon>Eukaryota</taxon>
        <taxon>Viridiplantae</taxon>
        <taxon>Streptophyta</taxon>
        <taxon>Embryophyta</taxon>
        <taxon>Tracheophyta</taxon>
        <taxon>Spermatophyta</taxon>
        <taxon>Magnoliopsida</taxon>
        <taxon>eudicotyledons</taxon>
        <taxon>Gunneridae</taxon>
        <taxon>Pentapetalae</taxon>
        <taxon>rosids</taxon>
        <taxon>fabids</taxon>
        <taxon>Fabales</taxon>
        <taxon>Fabaceae</taxon>
        <taxon>Papilionoideae</taxon>
        <taxon>50 kb inversion clade</taxon>
        <taxon>NPAAA clade</taxon>
        <taxon>Hologalegina</taxon>
        <taxon>IRL clade</taxon>
        <taxon>Trifolieae</taxon>
        <taxon>Medicago</taxon>
    </lineage>
</organism>
<comment type="caution">
    <text evidence="3">The sequence shown here is derived from an EMBL/GenBank/DDBJ whole genome shotgun (WGS) entry which is preliminary data.</text>
</comment>
<dbReference type="Proteomes" id="UP000265566">
    <property type="component" value="Chromosome 1"/>
</dbReference>
<dbReference type="SUPFAM" id="SSF52047">
    <property type="entry name" value="RNI-like"/>
    <property type="match status" value="1"/>
</dbReference>
<protein>
    <submittedName>
        <fullName evidence="3">Putative leucine-rich repeat domain, L domain-containing protein</fullName>
    </submittedName>
</protein>
<evidence type="ECO:0000313" key="3">
    <source>
        <dbReference type="EMBL" id="RHN78008.1"/>
    </source>
</evidence>
<keyword evidence="1" id="KW-0677">Repeat</keyword>
<dbReference type="InterPro" id="IPR032675">
    <property type="entry name" value="LRR_dom_sf"/>
</dbReference>
<sequence length="151" mass="17620">MDLRETLVHEIPNVINKLTKLRNFLAFHRYYEEKYSVLGFITGVLMEKGIKNLTSLQNMCYVEVDHGGVDLIEEMKMLRQLRKLGLRRVKRELVNALSAAIEEMQHLESLNITAIAEDEIIDLTLPKLRRLHLKARLDKLPDWIPNLECIV</sequence>
<reference evidence="3" key="1">
    <citation type="journal article" date="2018" name="Nat. Plants">
        <title>Whole-genome landscape of Medicago truncatula symbiotic genes.</title>
        <authorList>
            <person name="Pecrix Y."/>
            <person name="Gamas P."/>
            <person name="Carrere S."/>
        </authorList>
    </citation>
    <scope>NUCLEOTIDE SEQUENCE</scope>
    <source>
        <tissue evidence="3">Leaves</tissue>
    </source>
</reference>